<evidence type="ECO:0000313" key="2">
    <source>
        <dbReference type="Proteomes" id="UP001174136"/>
    </source>
</evidence>
<comment type="caution">
    <text evidence="1">The sequence shown here is derived from an EMBL/GenBank/DDBJ whole genome shotgun (WGS) entry which is preliminary data.</text>
</comment>
<accession>A0AA47M0S9</accession>
<gene>
    <name evidence="1" type="ORF">N1851_033797</name>
</gene>
<reference evidence="1" key="1">
    <citation type="journal article" date="2023" name="Front. Mar. Sci.">
        <title>A new Merluccius polli reference genome to investigate the effects of global change in West African waters.</title>
        <authorList>
            <person name="Mateo J.L."/>
            <person name="Blanco-Fernandez C."/>
            <person name="Garcia-Vazquez E."/>
            <person name="Machado-Schiaffino G."/>
        </authorList>
    </citation>
    <scope>NUCLEOTIDE SEQUENCE</scope>
    <source>
        <strain evidence="1">C29</strain>
        <tissue evidence="1">Fin</tissue>
    </source>
</reference>
<dbReference type="EMBL" id="JAOPHQ010006541">
    <property type="protein sequence ID" value="KAK0131499.1"/>
    <property type="molecule type" value="Genomic_DNA"/>
</dbReference>
<dbReference type="InterPro" id="IPR012337">
    <property type="entry name" value="RNaseH-like_sf"/>
</dbReference>
<name>A0AA47M0S9_MERPO</name>
<keyword evidence="2" id="KW-1185">Reference proteome</keyword>
<dbReference type="AlphaFoldDB" id="A0AA47M0S9"/>
<dbReference type="Proteomes" id="UP001174136">
    <property type="component" value="Unassembled WGS sequence"/>
</dbReference>
<organism evidence="1 2">
    <name type="scientific">Merluccius polli</name>
    <name type="common">Benguela hake</name>
    <name type="synonym">Merluccius cadenati</name>
    <dbReference type="NCBI Taxonomy" id="89951"/>
    <lineage>
        <taxon>Eukaryota</taxon>
        <taxon>Metazoa</taxon>
        <taxon>Chordata</taxon>
        <taxon>Craniata</taxon>
        <taxon>Vertebrata</taxon>
        <taxon>Euteleostomi</taxon>
        <taxon>Actinopterygii</taxon>
        <taxon>Neopterygii</taxon>
        <taxon>Teleostei</taxon>
        <taxon>Neoteleostei</taxon>
        <taxon>Acanthomorphata</taxon>
        <taxon>Zeiogadaria</taxon>
        <taxon>Gadariae</taxon>
        <taxon>Gadiformes</taxon>
        <taxon>Gadoidei</taxon>
        <taxon>Merlucciidae</taxon>
        <taxon>Merluccius</taxon>
    </lineage>
</organism>
<sequence length="220" mass="25094">MFPRTQQGQGDKRRAFNSTQYREYPWIEYSCHSTIHSTLEHQGCAMLAWPEYKKGAKSNTSLIVSVVKDNLDYIKAVAPAYCYTTYSPKKPSLDAGSLTEKIINCLKRYGLEYKTNLVTQGNDGTAIMSGKHAAVSAHIKVVAKHVFYVHCNTHCLNLVLVDTFKSVPEATCLFSLLQKLQGSYIHHKWLDVQREMYGGQPRELQKLSNTRWACRHFFLP</sequence>
<protein>
    <recommendedName>
        <fullName evidence="3">DUF4371 domain-containing protein</fullName>
    </recommendedName>
</protein>
<dbReference type="PANTHER" id="PTHR45749">
    <property type="match status" value="1"/>
</dbReference>
<proteinExistence type="predicted"/>
<evidence type="ECO:0008006" key="3">
    <source>
        <dbReference type="Google" id="ProtNLM"/>
    </source>
</evidence>
<dbReference type="SUPFAM" id="SSF53098">
    <property type="entry name" value="Ribonuclease H-like"/>
    <property type="match status" value="1"/>
</dbReference>
<dbReference type="PANTHER" id="PTHR45749:SF37">
    <property type="entry name" value="OS05G0311600 PROTEIN"/>
    <property type="match status" value="1"/>
</dbReference>
<evidence type="ECO:0000313" key="1">
    <source>
        <dbReference type="EMBL" id="KAK0131499.1"/>
    </source>
</evidence>